<dbReference type="AlphaFoldDB" id="A0A3N0GUG8"/>
<name>A0A3N0GUG8_9ACTN</name>
<dbReference type="Proteomes" id="UP000279994">
    <property type="component" value="Unassembled WGS sequence"/>
</dbReference>
<accession>A0A3N0GUG8</accession>
<protein>
    <submittedName>
        <fullName evidence="1">Uncharacterized protein</fullName>
    </submittedName>
</protein>
<proteinExistence type="predicted"/>
<reference evidence="1 2" key="1">
    <citation type="submission" date="2018-11" db="EMBL/GenBank/DDBJ databases">
        <authorList>
            <person name="Li F."/>
        </authorList>
    </citation>
    <scope>NUCLEOTIDE SEQUENCE [LARGE SCALE GENOMIC DNA]</scope>
    <source>
        <strain evidence="1 2">Gsoil 818</strain>
    </source>
</reference>
<evidence type="ECO:0000313" key="2">
    <source>
        <dbReference type="Proteomes" id="UP000279994"/>
    </source>
</evidence>
<gene>
    <name evidence="1" type="ORF">EFL26_07815</name>
</gene>
<organism evidence="1 2">
    <name type="scientific">Nocardioides pocheonensis</name>
    <dbReference type="NCBI Taxonomy" id="661485"/>
    <lineage>
        <taxon>Bacteria</taxon>
        <taxon>Bacillati</taxon>
        <taxon>Actinomycetota</taxon>
        <taxon>Actinomycetes</taxon>
        <taxon>Propionibacteriales</taxon>
        <taxon>Nocardioidaceae</taxon>
        <taxon>Nocardioides</taxon>
    </lineage>
</organism>
<evidence type="ECO:0000313" key="1">
    <source>
        <dbReference type="EMBL" id="RNM16051.1"/>
    </source>
</evidence>
<sequence length="152" mass="16910">MEDIDALPLAGQLRVALCDFVSAAGTRRLLPTLFHVGTPGGDRITLPHDASFDAGLRADLVERVLDGLDGQAAERPVPWLTRTGDLTPTDADFAWFTAAREAFGRHALELPGFFVMTRYGWLNLANEDLIRWRRVRPRRADGSSRRRDQSPA</sequence>
<dbReference type="EMBL" id="RJSF01000019">
    <property type="protein sequence ID" value="RNM16051.1"/>
    <property type="molecule type" value="Genomic_DNA"/>
</dbReference>
<dbReference type="OrthoDB" id="3789324at2"/>
<dbReference type="RefSeq" id="WP_123222304.1">
    <property type="nucleotide sequence ID" value="NZ_RJSF01000019.1"/>
</dbReference>
<comment type="caution">
    <text evidence="1">The sequence shown here is derived from an EMBL/GenBank/DDBJ whole genome shotgun (WGS) entry which is preliminary data.</text>
</comment>
<keyword evidence="2" id="KW-1185">Reference proteome</keyword>